<dbReference type="Pfam" id="PF01381">
    <property type="entry name" value="HTH_3"/>
    <property type="match status" value="1"/>
</dbReference>
<dbReference type="SUPFAM" id="SSF47413">
    <property type="entry name" value="lambda repressor-like DNA-binding domains"/>
    <property type="match status" value="1"/>
</dbReference>
<dbReference type="PROSITE" id="PS50943">
    <property type="entry name" value="HTH_CROC1"/>
    <property type="match status" value="1"/>
</dbReference>
<dbReference type="SUPFAM" id="SSF48452">
    <property type="entry name" value="TPR-like"/>
    <property type="match status" value="1"/>
</dbReference>
<organism evidence="3 4">
    <name type="scientific">Aquibacillus koreensis</name>
    <dbReference type="NCBI Taxonomy" id="279446"/>
    <lineage>
        <taxon>Bacteria</taxon>
        <taxon>Bacillati</taxon>
        <taxon>Bacillota</taxon>
        <taxon>Bacilli</taxon>
        <taxon>Bacillales</taxon>
        <taxon>Bacillaceae</taxon>
        <taxon>Aquibacillus</taxon>
    </lineage>
</organism>
<name>A0A9X3WRG5_9BACI</name>
<keyword evidence="4" id="KW-1185">Reference proteome</keyword>
<dbReference type="CDD" id="cd00093">
    <property type="entry name" value="HTH_XRE"/>
    <property type="match status" value="1"/>
</dbReference>
<dbReference type="GO" id="GO:0003677">
    <property type="term" value="F:DNA binding"/>
    <property type="evidence" value="ECO:0007669"/>
    <property type="project" value="InterPro"/>
</dbReference>
<dbReference type="InterPro" id="IPR011990">
    <property type="entry name" value="TPR-like_helical_dom_sf"/>
</dbReference>
<evidence type="ECO:0000313" key="3">
    <source>
        <dbReference type="EMBL" id="MDC3422054.1"/>
    </source>
</evidence>
<gene>
    <name evidence="3" type="ORF">NC661_16975</name>
</gene>
<dbReference type="Proteomes" id="UP001145072">
    <property type="component" value="Unassembled WGS sequence"/>
</dbReference>
<comment type="caution">
    <text evidence="3">The sequence shown here is derived from an EMBL/GenBank/DDBJ whole genome shotgun (WGS) entry which is preliminary data.</text>
</comment>
<dbReference type="RefSeq" id="WP_259869259.1">
    <property type="nucleotide sequence ID" value="NZ_JAMQJZ010000016.1"/>
</dbReference>
<keyword evidence="1" id="KW-0802">TPR repeat</keyword>
<dbReference type="InterPro" id="IPR010982">
    <property type="entry name" value="Lambda_DNA-bd_dom_sf"/>
</dbReference>
<accession>A0A9X3WRG5</accession>
<evidence type="ECO:0000259" key="2">
    <source>
        <dbReference type="PROSITE" id="PS50943"/>
    </source>
</evidence>
<reference evidence="3" key="1">
    <citation type="submission" date="2022-06" db="EMBL/GenBank/DDBJ databases">
        <title>Aquibacillus sp. a new bacterium isolated from soil saline samples.</title>
        <authorList>
            <person name="Galisteo C."/>
            <person name="De La Haba R."/>
            <person name="Sanchez-Porro C."/>
            <person name="Ventosa A."/>
        </authorList>
    </citation>
    <scope>NUCLEOTIDE SEQUENCE</scope>
    <source>
        <strain evidence="3">JCM 12387</strain>
    </source>
</reference>
<proteinExistence type="predicted"/>
<dbReference type="EMBL" id="JAMQJZ010000016">
    <property type="protein sequence ID" value="MDC3422054.1"/>
    <property type="molecule type" value="Genomic_DNA"/>
</dbReference>
<evidence type="ECO:0000313" key="4">
    <source>
        <dbReference type="Proteomes" id="UP001145072"/>
    </source>
</evidence>
<feature type="domain" description="HTH cro/C1-type" evidence="2">
    <location>
        <begin position="9"/>
        <end position="63"/>
    </location>
</feature>
<dbReference type="Gene3D" id="1.25.40.10">
    <property type="entry name" value="Tetratricopeptide repeat domain"/>
    <property type="match status" value="1"/>
</dbReference>
<dbReference type="InterPro" id="IPR001387">
    <property type="entry name" value="Cro/C1-type_HTH"/>
</dbReference>
<evidence type="ECO:0000256" key="1">
    <source>
        <dbReference type="PROSITE-ProRule" id="PRU00339"/>
    </source>
</evidence>
<feature type="repeat" description="TPR" evidence="1">
    <location>
        <begin position="228"/>
        <end position="261"/>
    </location>
</feature>
<protein>
    <submittedName>
        <fullName evidence="3">Helix-turn-helix transcriptional regulator</fullName>
    </submittedName>
</protein>
<dbReference type="InterPro" id="IPR019734">
    <property type="entry name" value="TPR_rpt"/>
</dbReference>
<dbReference type="AlphaFoldDB" id="A0A9X3WRG5"/>
<dbReference type="PROSITE" id="PS50005">
    <property type="entry name" value="TPR"/>
    <property type="match status" value="1"/>
</dbReference>
<sequence length="423" mass="49991">MHLDFGRKIKYFRTKAKMTQDELTQGIISVSYLSKIEKDTADPSPEIISQLCTRLKIKPYNTAEKYTYQLSEEWFSSLLDGDVKKAKTLYRDIEQNIEPIVDAGLIPLVDIHMLHFYILTGATDLADRQMRYLKESPTSFNHLENYYWLKFSGQYYYSIMNYKQSLHCYRKAEQLLYDQLYNPTLEKNDLYYVISVTASKLQMSYLACAYANKALDYYKNVFHLRRSAQCHVILGISYYRAKEYTKAVESYEVAYQLASTLEDKRILSLCNQNLGKLHAELENRDKAIYYYLESYHLRLESTKKNLLSPITSLIAEYYKTGENEKAKKWLEKGKEVAKHLSPSMTYHVYIVEVYKHLINGYGPTFEDLLLKEVLPFFEEKQLLSLKAEYQSILADYYFLRRKYKLAAIYYHQSNKTLEKIYIK</sequence>
<dbReference type="Gene3D" id="1.10.260.40">
    <property type="entry name" value="lambda repressor-like DNA-binding domains"/>
    <property type="match status" value="1"/>
</dbReference>
<dbReference type="SMART" id="SM00028">
    <property type="entry name" value="TPR"/>
    <property type="match status" value="5"/>
</dbReference>
<dbReference type="SMART" id="SM00530">
    <property type="entry name" value="HTH_XRE"/>
    <property type="match status" value="1"/>
</dbReference>